<dbReference type="InterPro" id="IPR007269">
    <property type="entry name" value="ICMT_MeTrfase"/>
</dbReference>
<accession>A0A650GS41</accession>
<evidence type="ECO:0000256" key="1">
    <source>
        <dbReference type="ARBA" id="ARBA00004141"/>
    </source>
</evidence>
<evidence type="ECO:0000313" key="5">
    <source>
        <dbReference type="EMBL" id="QGX08340.1"/>
    </source>
</evidence>
<dbReference type="Gene3D" id="1.20.120.1630">
    <property type="match status" value="1"/>
</dbReference>
<comment type="subcellular location">
    <subcellularLocation>
        <location evidence="1">Membrane</location>
        <topology evidence="1">Multi-pass membrane protein</topology>
    </subcellularLocation>
</comment>
<dbReference type="Proteomes" id="UP000271708">
    <property type="component" value="Chromosome"/>
</dbReference>
<sequence length="185" mass="20063">MRSTTAYYGLVAAVGVERLVELVVDRRNRRWAAEQGGVETGVGHYPAMVALHTGLLAGCVLEVSRARRPFVPAVGWPAVAGVVAAQGLRWWCIRTLGRQWSTRIVVIPGAQRVTSGPYRVIPHPNYVAVATEGVALPLAHSAGVTATVFTVLNAVLLRHRIRLEDEALRSLRPGTTAEEETPERS</sequence>
<name>A0A650GS41_9MICO</name>
<evidence type="ECO:0000256" key="3">
    <source>
        <dbReference type="ARBA" id="ARBA00022989"/>
    </source>
</evidence>
<organism evidence="5 6">
    <name type="scientific">Janibacter melonis</name>
    <dbReference type="NCBI Taxonomy" id="262209"/>
    <lineage>
        <taxon>Bacteria</taxon>
        <taxon>Bacillati</taxon>
        <taxon>Actinomycetota</taxon>
        <taxon>Actinomycetes</taxon>
        <taxon>Micrococcales</taxon>
        <taxon>Intrasporangiaceae</taxon>
        <taxon>Janibacter</taxon>
    </lineage>
</organism>
<evidence type="ECO:0000313" key="6">
    <source>
        <dbReference type="Proteomes" id="UP000271708"/>
    </source>
</evidence>
<dbReference type="GO" id="GO:0016020">
    <property type="term" value="C:membrane"/>
    <property type="evidence" value="ECO:0007669"/>
    <property type="project" value="UniProtKB-SubCell"/>
</dbReference>
<dbReference type="AlphaFoldDB" id="A0A650GS41"/>
<dbReference type="GO" id="GO:0004671">
    <property type="term" value="F:protein C-terminal S-isoprenylcysteine carboxyl O-methyltransferase activity"/>
    <property type="evidence" value="ECO:0007669"/>
    <property type="project" value="InterPro"/>
</dbReference>
<dbReference type="RefSeq" id="WP_123091783.1">
    <property type="nucleotide sequence ID" value="NZ_CAJFZZ010000021.1"/>
</dbReference>
<dbReference type="EMBL" id="CP044548">
    <property type="protein sequence ID" value="QGX08340.1"/>
    <property type="molecule type" value="Genomic_DNA"/>
</dbReference>
<keyword evidence="4" id="KW-0472">Membrane</keyword>
<evidence type="ECO:0008006" key="7">
    <source>
        <dbReference type="Google" id="ProtNLM"/>
    </source>
</evidence>
<dbReference type="Pfam" id="PF04140">
    <property type="entry name" value="ICMT"/>
    <property type="match status" value="1"/>
</dbReference>
<keyword evidence="2" id="KW-0812">Transmembrane</keyword>
<dbReference type="GeneID" id="59161009"/>
<proteinExistence type="predicted"/>
<evidence type="ECO:0000256" key="4">
    <source>
        <dbReference type="ARBA" id="ARBA00023136"/>
    </source>
</evidence>
<dbReference type="KEGG" id="jme:EEW87_007530"/>
<keyword evidence="3" id="KW-1133">Transmembrane helix</keyword>
<protein>
    <recommendedName>
        <fullName evidence="7">Isoprenylcysteine carboxyl methyltransferase</fullName>
    </recommendedName>
</protein>
<evidence type="ECO:0000256" key="2">
    <source>
        <dbReference type="ARBA" id="ARBA00022692"/>
    </source>
</evidence>
<reference evidence="5 6" key="1">
    <citation type="submission" date="2019-09" db="EMBL/GenBank/DDBJ databases">
        <title>Complete Genome Sequence of Janibacter melonis M714 with both human health impact and industrial applications.</title>
        <authorList>
            <person name="Jin M."/>
            <person name="Zhao Q.R."/>
        </authorList>
    </citation>
    <scope>NUCLEOTIDE SEQUENCE [LARGE SCALE GENOMIC DNA]</scope>
    <source>
        <strain evidence="5 6">M714</strain>
    </source>
</reference>
<gene>
    <name evidence="5" type="ORF">EEW87_007530</name>
</gene>